<dbReference type="InterPro" id="IPR036942">
    <property type="entry name" value="Beta-barrel_TonB_sf"/>
</dbReference>
<keyword evidence="8 12" id="KW-0798">TonB box</keyword>
<keyword evidence="3 11" id="KW-1134">Transmembrane beta strand</keyword>
<sequence>MKSASVGVLLLSVVGFSFAAESWASIKRSTHIRAQELGPALETLAREHGFQVLYRTEIVDTLRSLSIEGELSTDEALRRLLNGTGLTYRVLGDKAITIVPLIEAGPAGATSSLPANATSRERMRVSQVAFQQSGDKQAVRGGDAPAARSTGSGLEEVVVTATKRKERLRDLAGAASATSGVQLAAIGAQSNADYLGRLPGVVFNEGTSGQSTVTIRGIGTTAGVDQGQGPTGYFINEVPLSEPSYASGIPDIDTFDLDRVEVLRGPQGTLFGSSSLGGAVNYIVKIADPTQFNAGTETTVRSIDHSGGDLSYTAKAMFNMPLIADKLAVRVVGSTRTDAGYIDNVGTGVDGSNDTEVNGGRASIVFTPSASTTLSLLSLYQENKLEDFQTVQSTFGPYHRSTRFAVPSEYTIELHSLRLEQDVSFANLTVLASTHDKDHVLDSDVSLSNSVRNFVPNGVLSREDFTTNMRTIEARLSSKDGGALKWVVGAMYSDTESRVATLSYAPGGFDALSARYNPALLEGDLFNRSYSFRNGYEKALFGEASLTFAEVWTLTLGGRLFDTRYALRLERYGIQAPNGPVFIPEREALGDGFVPKISLAYRPNSDHTIYALASKGFRFGNPNTVAELPGFDTPSSWDSDELWNYELGSHSLLMDGLLQIDASVFYIDWKDIQVRLVRPDNFTYGTNAGTARSRGVELAAAIRPIDPLTFTTNVTYLDAELTETVMIASPPLLDGTQLPGASEWQISNTLTYNFATVLSPSVILSHRYLSDAPETLQQPFVRVAGYNQFDVRTNFDLGRFDLGLFVTNLTDRRAVTFGYGIFTTGTGRNEFINRPRTFGITLNWNFNP</sequence>
<keyword evidence="15" id="KW-0675">Receptor</keyword>
<dbReference type="RefSeq" id="WP_203168702.1">
    <property type="nucleotide sequence ID" value="NZ_JAEVLS010000004.1"/>
</dbReference>
<dbReference type="PANTHER" id="PTHR32552:SF81">
    <property type="entry name" value="TONB-DEPENDENT OUTER MEMBRANE RECEPTOR"/>
    <property type="match status" value="1"/>
</dbReference>
<evidence type="ECO:0000256" key="9">
    <source>
        <dbReference type="ARBA" id="ARBA00023136"/>
    </source>
</evidence>
<keyword evidence="7" id="KW-0406">Ion transport</keyword>
<dbReference type="PROSITE" id="PS52016">
    <property type="entry name" value="TONB_DEPENDENT_REC_3"/>
    <property type="match status" value="1"/>
</dbReference>
<accession>A0ABS1X038</accession>
<evidence type="ECO:0000313" key="16">
    <source>
        <dbReference type="Proteomes" id="UP000661077"/>
    </source>
</evidence>
<evidence type="ECO:0000256" key="2">
    <source>
        <dbReference type="ARBA" id="ARBA00022448"/>
    </source>
</evidence>
<dbReference type="InterPro" id="IPR000531">
    <property type="entry name" value="Beta-barrel_TonB"/>
</dbReference>
<gene>
    <name evidence="15" type="ORF">JM946_17775</name>
</gene>
<dbReference type="CDD" id="cd01347">
    <property type="entry name" value="ligand_gated_channel"/>
    <property type="match status" value="1"/>
</dbReference>
<dbReference type="Gene3D" id="3.55.50.30">
    <property type="match status" value="1"/>
</dbReference>
<comment type="caution">
    <text evidence="15">The sequence shown here is derived from an EMBL/GenBank/DDBJ whole genome shotgun (WGS) entry which is preliminary data.</text>
</comment>
<evidence type="ECO:0000256" key="13">
    <source>
        <dbReference type="SAM" id="SignalP"/>
    </source>
</evidence>
<evidence type="ECO:0000256" key="11">
    <source>
        <dbReference type="PROSITE-ProRule" id="PRU01360"/>
    </source>
</evidence>
<keyword evidence="16" id="KW-1185">Reference proteome</keyword>
<dbReference type="SUPFAM" id="SSF56935">
    <property type="entry name" value="Porins"/>
    <property type="match status" value="1"/>
</dbReference>
<evidence type="ECO:0000256" key="5">
    <source>
        <dbReference type="ARBA" id="ARBA00022692"/>
    </source>
</evidence>
<keyword evidence="9 11" id="KW-0472">Membrane</keyword>
<proteinExistence type="inferred from homology"/>
<feature type="signal peptide" evidence="13">
    <location>
        <begin position="1"/>
        <end position="19"/>
    </location>
</feature>
<dbReference type="SMART" id="SM00965">
    <property type="entry name" value="STN"/>
    <property type="match status" value="1"/>
</dbReference>
<evidence type="ECO:0000313" key="15">
    <source>
        <dbReference type="EMBL" id="MBM0106582.1"/>
    </source>
</evidence>
<comment type="subcellular location">
    <subcellularLocation>
        <location evidence="1 11">Cell outer membrane</location>
        <topology evidence="1 11">Multi-pass membrane protein</topology>
    </subcellularLocation>
</comment>
<evidence type="ECO:0000256" key="3">
    <source>
        <dbReference type="ARBA" id="ARBA00022452"/>
    </source>
</evidence>
<dbReference type="EMBL" id="JAEVLS010000004">
    <property type="protein sequence ID" value="MBM0106582.1"/>
    <property type="molecule type" value="Genomic_DNA"/>
</dbReference>
<evidence type="ECO:0000256" key="8">
    <source>
        <dbReference type="ARBA" id="ARBA00023077"/>
    </source>
</evidence>
<name>A0ABS1X038_9GAMM</name>
<evidence type="ECO:0000256" key="7">
    <source>
        <dbReference type="ARBA" id="ARBA00023065"/>
    </source>
</evidence>
<evidence type="ECO:0000256" key="10">
    <source>
        <dbReference type="ARBA" id="ARBA00023237"/>
    </source>
</evidence>
<protein>
    <submittedName>
        <fullName evidence="15">TonB-dependent receptor</fullName>
    </submittedName>
</protein>
<dbReference type="InterPro" id="IPR012910">
    <property type="entry name" value="Plug_dom"/>
</dbReference>
<evidence type="ECO:0000256" key="12">
    <source>
        <dbReference type="RuleBase" id="RU003357"/>
    </source>
</evidence>
<evidence type="ECO:0000256" key="4">
    <source>
        <dbReference type="ARBA" id="ARBA00022496"/>
    </source>
</evidence>
<feature type="chain" id="PRO_5046391220" evidence="13">
    <location>
        <begin position="20"/>
        <end position="848"/>
    </location>
</feature>
<evidence type="ECO:0000259" key="14">
    <source>
        <dbReference type="SMART" id="SM00965"/>
    </source>
</evidence>
<evidence type="ECO:0000256" key="1">
    <source>
        <dbReference type="ARBA" id="ARBA00004571"/>
    </source>
</evidence>
<comment type="similarity">
    <text evidence="11 12">Belongs to the TonB-dependent receptor family.</text>
</comment>
<keyword evidence="5 11" id="KW-0812">Transmembrane</keyword>
<dbReference type="Proteomes" id="UP000661077">
    <property type="component" value="Unassembled WGS sequence"/>
</dbReference>
<organism evidence="15 16">
    <name type="scientific">Steroidobacter gossypii</name>
    <dbReference type="NCBI Taxonomy" id="2805490"/>
    <lineage>
        <taxon>Bacteria</taxon>
        <taxon>Pseudomonadati</taxon>
        <taxon>Pseudomonadota</taxon>
        <taxon>Gammaproteobacteria</taxon>
        <taxon>Steroidobacterales</taxon>
        <taxon>Steroidobacteraceae</taxon>
        <taxon>Steroidobacter</taxon>
    </lineage>
</organism>
<dbReference type="InterPro" id="IPR039426">
    <property type="entry name" value="TonB-dep_rcpt-like"/>
</dbReference>
<keyword evidence="13" id="KW-0732">Signal</keyword>
<dbReference type="Pfam" id="PF07660">
    <property type="entry name" value="STN"/>
    <property type="match status" value="1"/>
</dbReference>
<keyword evidence="6" id="KW-0408">Iron</keyword>
<dbReference type="Gene3D" id="2.40.170.20">
    <property type="entry name" value="TonB-dependent receptor, beta-barrel domain"/>
    <property type="match status" value="1"/>
</dbReference>
<reference evidence="15 16" key="1">
    <citation type="journal article" date="2021" name="Int. J. Syst. Evol. Microbiol.">
        <title>Steroidobacter gossypii sp. nov., isolated from soil of cotton cropping field.</title>
        <authorList>
            <person name="Huang R."/>
            <person name="Yang S."/>
            <person name="Zhen C."/>
            <person name="Liu W."/>
        </authorList>
    </citation>
    <scope>NUCLEOTIDE SEQUENCE [LARGE SCALE GENOMIC DNA]</scope>
    <source>
        <strain evidence="15 16">S1-65</strain>
    </source>
</reference>
<dbReference type="Pfam" id="PF00593">
    <property type="entry name" value="TonB_dep_Rec_b-barrel"/>
    <property type="match status" value="1"/>
</dbReference>
<keyword evidence="10 11" id="KW-0998">Cell outer membrane</keyword>
<keyword evidence="2 11" id="KW-0813">Transport</keyword>
<dbReference type="InterPro" id="IPR011662">
    <property type="entry name" value="Secretin/TonB_short_N"/>
</dbReference>
<keyword evidence="4" id="KW-0410">Iron transport</keyword>
<feature type="domain" description="Secretin/TonB short N-terminal" evidence="14">
    <location>
        <begin position="50"/>
        <end position="101"/>
    </location>
</feature>
<dbReference type="PANTHER" id="PTHR32552">
    <property type="entry name" value="FERRICHROME IRON RECEPTOR-RELATED"/>
    <property type="match status" value="1"/>
</dbReference>
<evidence type="ECO:0000256" key="6">
    <source>
        <dbReference type="ARBA" id="ARBA00023004"/>
    </source>
</evidence>
<dbReference type="Pfam" id="PF07715">
    <property type="entry name" value="Plug"/>
    <property type="match status" value="1"/>
</dbReference>